<proteinExistence type="predicted"/>
<feature type="region of interest" description="Disordered" evidence="1">
    <location>
        <begin position="1"/>
        <end position="23"/>
    </location>
</feature>
<protein>
    <submittedName>
        <fullName evidence="3">Aminoglycoside phosphotransferase domain-containing protein</fullName>
    </submittedName>
</protein>
<name>A0ABQ0G379_9PEZI</name>
<feature type="domain" description="Aminoglycoside phosphotransferase" evidence="2">
    <location>
        <begin position="67"/>
        <end position="217"/>
    </location>
</feature>
<dbReference type="RefSeq" id="XP_070913924.1">
    <property type="nucleotide sequence ID" value="XM_071057823.1"/>
</dbReference>
<organism evidence="3 4">
    <name type="scientific">Madurella fahalii</name>
    <dbReference type="NCBI Taxonomy" id="1157608"/>
    <lineage>
        <taxon>Eukaryota</taxon>
        <taxon>Fungi</taxon>
        <taxon>Dikarya</taxon>
        <taxon>Ascomycota</taxon>
        <taxon>Pezizomycotina</taxon>
        <taxon>Sordariomycetes</taxon>
        <taxon>Sordariomycetidae</taxon>
        <taxon>Sordariales</taxon>
        <taxon>Sordariales incertae sedis</taxon>
        <taxon>Madurella</taxon>
    </lineage>
</organism>
<dbReference type="Proteomes" id="UP001628179">
    <property type="component" value="Unassembled WGS sequence"/>
</dbReference>
<evidence type="ECO:0000313" key="4">
    <source>
        <dbReference type="Proteomes" id="UP001628179"/>
    </source>
</evidence>
<dbReference type="EMBL" id="BAAFSV010000001">
    <property type="protein sequence ID" value="GAB1312191.1"/>
    <property type="molecule type" value="Genomic_DNA"/>
</dbReference>
<reference evidence="3 4" key="1">
    <citation type="submission" date="2024-09" db="EMBL/GenBank/DDBJ databases">
        <title>Itraconazole resistance in Madurella fahalii resulting from another homologue of gene encoding cytochrome P450 14-alpha sterol demethylase (CYP51).</title>
        <authorList>
            <person name="Yoshioka I."/>
            <person name="Fahal A.H."/>
            <person name="Kaneko S."/>
            <person name="Yaguchi T."/>
        </authorList>
    </citation>
    <scope>NUCLEOTIDE SEQUENCE [LARGE SCALE GENOMIC DNA]</scope>
    <source>
        <strain evidence="3 4">IFM 68171</strain>
    </source>
</reference>
<comment type="caution">
    <text evidence="3">The sequence shown here is derived from an EMBL/GenBank/DDBJ whole genome shotgun (WGS) entry which is preliminary data.</text>
</comment>
<dbReference type="SUPFAM" id="SSF56112">
    <property type="entry name" value="Protein kinase-like (PK-like)"/>
    <property type="match status" value="1"/>
</dbReference>
<keyword evidence="4" id="KW-1185">Reference proteome</keyword>
<dbReference type="PANTHER" id="PTHR21310:SF15">
    <property type="entry name" value="AMINOGLYCOSIDE PHOSPHOTRANSFERASE DOMAIN-CONTAINING PROTEIN"/>
    <property type="match status" value="1"/>
</dbReference>
<dbReference type="Gene3D" id="3.90.1200.10">
    <property type="match status" value="1"/>
</dbReference>
<evidence type="ECO:0000313" key="3">
    <source>
        <dbReference type="EMBL" id="GAB1312191.1"/>
    </source>
</evidence>
<evidence type="ECO:0000259" key="2">
    <source>
        <dbReference type="Pfam" id="PF01636"/>
    </source>
</evidence>
<evidence type="ECO:0000256" key="1">
    <source>
        <dbReference type="SAM" id="MobiDB-lite"/>
    </source>
</evidence>
<accession>A0ABQ0G379</accession>
<gene>
    <name evidence="3" type="ORF">MFIFM68171_02401</name>
</gene>
<dbReference type="InterPro" id="IPR011009">
    <property type="entry name" value="Kinase-like_dom_sf"/>
</dbReference>
<dbReference type="GeneID" id="98173146"/>
<sequence length="263" mass="30109">MDVSPSLRRSETEQEAGSANDSSQDVEKVWKTWERCVTVKKHSVVKRELSTSGLMLLPNGKVMYPYWAQERLRNEAATLQFVASNTKIPVPGCRLYSKDGLLHLEMTRITNGVLLLDVDEELRAAAVQAVEEQMNSDILPQLRSLRRSCVGSVDATLPVFPPQRVYGIDRRDWPRIASDSNEFVLCHNDLAPQNIFVDPDNFQIVGIIDWEFAVFFPHYFELPLWREFEWAAGKKMYDEARPRELGFFGLTTDDLRDCRVASP</sequence>
<dbReference type="InterPro" id="IPR002575">
    <property type="entry name" value="Aminoglycoside_PTrfase"/>
</dbReference>
<dbReference type="PANTHER" id="PTHR21310">
    <property type="entry name" value="AMINOGLYCOSIDE PHOSPHOTRANSFERASE-RELATED-RELATED"/>
    <property type="match status" value="1"/>
</dbReference>
<dbReference type="InterPro" id="IPR051678">
    <property type="entry name" value="AGP_Transferase"/>
</dbReference>
<dbReference type="Pfam" id="PF01636">
    <property type="entry name" value="APH"/>
    <property type="match status" value="1"/>
</dbReference>